<protein>
    <recommendedName>
        <fullName evidence="1">Fibrinogen C-terminal domain-containing protein</fullName>
    </recommendedName>
</protein>
<organism evidence="2 3">
    <name type="scientific">Ancylostoma duodenale</name>
    <dbReference type="NCBI Taxonomy" id="51022"/>
    <lineage>
        <taxon>Eukaryota</taxon>
        <taxon>Metazoa</taxon>
        <taxon>Ecdysozoa</taxon>
        <taxon>Nematoda</taxon>
        <taxon>Chromadorea</taxon>
        <taxon>Rhabditida</taxon>
        <taxon>Rhabditina</taxon>
        <taxon>Rhabditomorpha</taxon>
        <taxon>Strongyloidea</taxon>
        <taxon>Ancylostomatidae</taxon>
        <taxon>Ancylostomatinae</taxon>
        <taxon>Ancylostoma</taxon>
    </lineage>
</organism>
<proteinExistence type="predicted"/>
<evidence type="ECO:0000313" key="2">
    <source>
        <dbReference type="EMBL" id="KIH50921.1"/>
    </source>
</evidence>
<keyword evidence="3" id="KW-1185">Reference proteome</keyword>
<reference evidence="2 3" key="1">
    <citation type="submission" date="2013-12" db="EMBL/GenBank/DDBJ databases">
        <title>Draft genome of the parsitic nematode Ancylostoma duodenale.</title>
        <authorList>
            <person name="Mitreva M."/>
        </authorList>
    </citation>
    <scope>NUCLEOTIDE SEQUENCE [LARGE SCALE GENOMIC DNA]</scope>
    <source>
        <strain evidence="2 3">Zhejiang</strain>
    </source>
</reference>
<dbReference type="PANTHER" id="PTHR19143">
    <property type="entry name" value="FIBRINOGEN/TENASCIN/ANGIOPOEITIN"/>
    <property type="match status" value="1"/>
</dbReference>
<dbReference type="InterPro" id="IPR014716">
    <property type="entry name" value="Fibrinogen_a/b/g_C_1"/>
</dbReference>
<dbReference type="InterPro" id="IPR036056">
    <property type="entry name" value="Fibrinogen-like_C"/>
</dbReference>
<evidence type="ECO:0000259" key="1">
    <source>
        <dbReference type="PROSITE" id="PS51406"/>
    </source>
</evidence>
<dbReference type="AlphaFoldDB" id="A0A0C2G1K0"/>
<dbReference type="EMBL" id="KN748191">
    <property type="protein sequence ID" value="KIH50921.1"/>
    <property type="molecule type" value="Genomic_DNA"/>
</dbReference>
<dbReference type="GO" id="GO:0005615">
    <property type="term" value="C:extracellular space"/>
    <property type="evidence" value="ECO:0007669"/>
    <property type="project" value="TreeGrafter"/>
</dbReference>
<dbReference type="Pfam" id="PF00147">
    <property type="entry name" value="Fibrinogen_C"/>
    <property type="match status" value="1"/>
</dbReference>
<accession>A0A0C2G1K0</accession>
<sequence length="167" mass="18962">MNELSEPLRPKDCDEIIDDRTDGPKQIYINDEPVWVYCQFGIRSSYTVIQSRGSSDEESFAKSLEEYKKPFGKPGKGNNFWLGLDNMVALTANGSYNLLIELCCGGKLIEPQLFYENFKINPGPDYILSAVAKDRPSIGLDFYNTNSQKKDINAKFATYESMSEDER</sequence>
<dbReference type="InterPro" id="IPR002181">
    <property type="entry name" value="Fibrinogen_a/b/g_C_dom"/>
</dbReference>
<dbReference type="OrthoDB" id="7952570at2759"/>
<dbReference type="SMART" id="SM00186">
    <property type="entry name" value="FBG"/>
    <property type="match status" value="1"/>
</dbReference>
<name>A0A0C2G1K0_9BILA</name>
<feature type="domain" description="Fibrinogen C-terminal" evidence="1">
    <location>
        <begin position="4"/>
        <end position="102"/>
    </location>
</feature>
<dbReference type="InterPro" id="IPR050373">
    <property type="entry name" value="Fibrinogen_C-term_domain"/>
</dbReference>
<dbReference type="Proteomes" id="UP000054047">
    <property type="component" value="Unassembled WGS sequence"/>
</dbReference>
<dbReference type="SUPFAM" id="SSF56496">
    <property type="entry name" value="Fibrinogen C-terminal domain-like"/>
    <property type="match status" value="1"/>
</dbReference>
<dbReference type="PROSITE" id="PS51406">
    <property type="entry name" value="FIBRINOGEN_C_2"/>
    <property type="match status" value="1"/>
</dbReference>
<gene>
    <name evidence="2" type="ORF">ANCDUO_18997</name>
</gene>
<dbReference type="Gene3D" id="3.90.215.10">
    <property type="entry name" value="Gamma Fibrinogen, chain A, domain 1"/>
    <property type="match status" value="1"/>
</dbReference>
<dbReference type="PANTHER" id="PTHR19143:SF444">
    <property type="entry name" value="PROTEIN SCABROUS"/>
    <property type="match status" value="1"/>
</dbReference>
<evidence type="ECO:0000313" key="3">
    <source>
        <dbReference type="Proteomes" id="UP000054047"/>
    </source>
</evidence>